<dbReference type="PANTHER" id="PTHR21245">
    <property type="entry name" value="HETEROGENEOUS NUCLEAR RIBONUCLEOPROTEIN"/>
    <property type="match status" value="1"/>
</dbReference>
<dbReference type="AlphaFoldDB" id="A0A6A6Z3S1"/>
<evidence type="ECO:0000256" key="3">
    <source>
        <dbReference type="SAM" id="MobiDB-lite"/>
    </source>
</evidence>
<reference evidence="7" key="3">
    <citation type="submission" date="2025-04" db="UniProtKB">
        <authorList>
            <consortium name="RefSeq"/>
        </authorList>
    </citation>
    <scope>IDENTIFICATION</scope>
    <source>
        <strain evidence="7">CBS 304.34</strain>
    </source>
</reference>
<reference evidence="7" key="2">
    <citation type="submission" date="2020-04" db="EMBL/GenBank/DDBJ databases">
        <authorList>
            <consortium name="NCBI Genome Project"/>
        </authorList>
    </citation>
    <scope>NUCLEOTIDE SEQUENCE</scope>
    <source>
        <strain evidence="7">CBS 304.34</strain>
    </source>
</reference>
<evidence type="ECO:0000256" key="2">
    <source>
        <dbReference type="PROSITE-ProRule" id="PRU00176"/>
    </source>
</evidence>
<proteinExistence type="predicted"/>
<evidence type="ECO:0000313" key="6">
    <source>
        <dbReference type="Proteomes" id="UP000504636"/>
    </source>
</evidence>
<dbReference type="RefSeq" id="XP_033582765.1">
    <property type="nucleotide sequence ID" value="XM_033712538.1"/>
</dbReference>
<dbReference type="GO" id="GO:0003723">
    <property type="term" value="F:RNA binding"/>
    <property type="evidence" value="ECO:0007669"/>
    <property type="project" value="UniProtKB-UniRule"/>
</dbReference>
<dbReference type="Gene3D" id="3.30.70.330">
    <property type="match status" value="2"/>
</dbReference>
<feature type="compositionally biased region" description="Polar residues" evidence="3">
    <location>
        <begin position="1"/>
        <end position="16"/>
    </location>
</feature>
<name>A0A6A6Z3S1_9PEZI</name>
<feature type="compositionally biased region" description="Low complexity" evidence="3">
    <location>
        <begin position="62"/>
        <end position="72"/>
    </location>
</feature>
<dbReference type="SMART" id="SM00360">
    <property type="entry name" value="RRM"/>
    <property type="match status" value="2"/>
</dbReference>
<protein>
    <submittedName>
        <fullName evidence="5 7">RNA-binding domain-containing protein</fullName>
    </submittedName>
</protein>
<gene>
    <name evidence="5 7" type="ORF">BDZ99DRAFT_122555</name>
</gene>
<dbReference type="Pfam" id="PF00076">
    <property type="entry name" value="RRM_1"/>
    <property type="match status" value="1"/>
</dbReference>
<organism evidence="5">
    <name type="scientific">Mytilinidion resinicola</name>
    <dbReference type="NCBI Taxonomy" id="574789"/>
    <lineage>
        <taxon>Eukaryota</taxon>
        <taxon>Fungi</taxon>
        <taxon>Dikarya</taxon>
        <taxon>Ascomycota</taxon>
        <taxon>Pezizomycotina</taxon>
        <taxon>Dothideomycetes</taxon>
        <taxon>Pleosporomycetidae</taxon>
        <taxon>Mytilinidiales</taxon>
        <taxon>Mytilinidiaceae</taxon>
        <taxon>Mytilinidion</taxon>
    </lineage>
</organism>
<sequence>MNFQNQENTRARASTNWRRRDAGGTPSAFQPRNAQNNHEGADPGSAQATEPLRQGFRDLGRPSASPSQSQSPTDDRTAQAIADGRRIYVGNLLYHAKTEDVEALFGDGDYTIDRIVMSLDPFTGRNPSYCFVELANKEQADWAMERLNGRKLLGRPVKIKPCIPRRADRQPPSGPPSTRNTLPDRWERDDAQSHWVGAGMPGRRLFVGNLRKPRSQADSNAEIAQLFAGFAVEAISKVISGSSGDTYYAFVDLATKEEAETAARAVDGTTTSWGTIKVNKARQDHAWKVHERESFDRSREGVKLP</sequence>
<dbReference type="GeneID" id="54453431"/>
<dbReference type="InterPro" id="IPR035979">
    <property type="entry name" value="RBD_domain_sf"/>
</dbReference>
<keyword evidence="6" id="KW-1185">Reference proteome</keyword>
<feature type="domain" description="RRM" evidence="4">
    <location>
        <begin position="85"/>
        <end position="164"/>
    </location>
</feature>
<keyword evidence="1 2" id="KW-0694">RNA-binding</keyword>
<evidence type="ECO:0000256" key="1">
    <source>
        <dbReference type="ARBA" id="ARBA00022884"/>
    </source>
</evidence>
<feature type="region of interest" description="Disordered" evidence="3">
    <location>
        <begin position="161"/>
        <end position="186"/>
    </location>
</feature>
<reference evidence="5 7" key="1">
    <citation type="journal article" date="2020" name="Stud. Mycol.">
        <title>101 Dothideomycetes genomes: a test case for predicting lifestyles and emergence of pathogens.</title>
        <authorList>
            <person name="Haridas S."/>
            <person name="Albert R."/>
            <person name="Binder M."/>
            <person name="Bloem J."/>
            <person name="Labutti K."/>
            <person name="Salamov A."/>
            <person name="Andreopoulos B."/>
            <person name="Baker S."/>
            <person name="Barry K."/>
            <person name="Bills G."/>
            <person name="Bluhm B."/>
            <person name="Cannon C."/>
            <person name="Castanera R."/>
            <person name="Culley D."/>
            <person name="Daum C."/>
            <person name="Ezra D."/>
            <person name="Gonzalez J."/>
            <person name="Henrissat B."/>
            <person name="Kuo A."/>
            <person name="Liang C."/>
            <person name="Lipzen A."/>
            <person name="Lutzoni F."/>
            <person name="Magnuson J."/>
            <person name="Mondo S."/>
            <person name="Nolan M."/>
            <person name="Ohm R."/>
            <person name="Pangilinan J."/>
            <person name="Park H.-J."/>
            <person name="Ramirez L."/>
            <person name="Alfaro M."/>
            <person name="Sun H."/>
            <person name="Tritt A."/>
            <person name="Yoshinaga Y."/>
            <person name="Zwiers L.-H."/>
            <person name="Turgeon B."/>
            <person name="Goodwin S."/>
            <person name="Spatafora J."/>
            <person name="Crous P."/>
            <person name="Grigoriev I."/>
        </authorList>
    </citation>
    <scope>NUCLEOTIDE SEQUENCE</scope>
    <source>
        <strain evidence="5 7">CBS 304.34</strain>
    </source>
</reference>
<dbReference type="Proteomes" id="UP000504636">
    <property type="component" value="Unplaced"/>
</dbReference>
<accession>A0A6A6Z3S1</accession>
<evidence type="ECO:0000313" key="7">
    <source>
        <dbReference type="RefSeq" id="XP_033582765.1"/>
    </source>
</evidence>
<dbReference type="InterPro" id="IPR000504">
    <property type="entry name" value="RRM_dom"/>
</dbReference>
<dbReference type="PROSITE" id="PS50102">
    <property type="entry name" value="RRM"/>
    <property type="match status" value="2"/>
</dbReference>
<dbReference type="InterPro" id="IPR012677">
    <property type="entry name" value="Nucleotide-bd_a/b_plait_sf"/>
</dbReference>
<dbReference type="EMBL" id="MU003693">
    <property type="protein sequence ID" value="KAF2815801.1"/>
    <property type="molecule type" value="Genomic_DNA"/>
</dbReference>
<dbReference type="SUPFAM" id="SSF54928">
    <property type="entry name" value="RNA-binding domain, RBD"/>
    <property type="match status" value="1"/>
</dbReference>
<feature type="compositionally biased region" description="Polar residues" evidence="3">
    <location>
        <begin position="27"/>
        <end position="38"/>
    </location>
</feature>
<evidence type="ECO:0000313" key="5">
    <source>
        <dbReference type="EMBL" id="KAF2815801.1"/>
    </source>
</evidence>
<feature type="domain" description="RRM" evidence="4">
    <location>
        <begin position="203"/>
        <end position="283"/>
    </location>
</feature>
<dbReference type="OrthoDB" id="272703at2759"/>
<evidence type="ECO:0000259" key="4">
    <source>
        <dbReference type="PROSITE" id="PS50102"/>
    </source>
</evidence>
<feature type="region of interest" description="Disordered" evidence="3">
    <location>
        <begin position="1"/>
        <end position="78"/>
    </location>
</feature>